<keyword evidence="4 8" id="KW-0472">Membrane</keyword>
<dbReference type="Proteomes" id="UP000278035">
    <property type="component" value="Chromosome"/>
</dbReference>
<evidence type="ECO:0000256" key="1">
    <source>
        <dbReference type="ARBA" id="ARBA00004141"/>
    </source>
</evidence>
<dbReference type="GO" id="GO:0004888">
    <property type="term" value="F:transmembrane signaling receptor activity"/>
    <property type="evidence" value="ECO:0007669"/>
    <property type="project" value="InterPro"/>
</dbReference>
<accession>A0A3G8LTM2</accession>
<reference evidence="12" key="1">
    <citation type="submission" date="2018-11" db="EMBL/GenBank/DDBJ databases">
        <title>Shewanella sp. M2.</title>
        <authorList>
            <person name="Hwang Y.J."/>
            <person name="Hwang C.Y."/>
        </authorList>
    </citation>
    <scope>NUCLEOTIDE SEQUENCE [LARGE SCALE GENOMIC DNA]</scope>
    <source>
        <strain evidence="12">LMG 19866</strain>
    </source>
</reference>
<evidence type="ECO:0000256" key="5">
    <source>
        <dbReference type="ARBA" id="ARBA00023224"/>
    </source>
</evidence>
<dbReference type="PROSITE" id="PS50111">
    <property type="entry name" value="CHEMOTAXIS_TRANSDUC_2"/>
    <property type="match status" value="1"/>
</dbReference>
<organism evidence="11 12">
    <name type="scientific">Shewanella livingstonensis</name>
    <dbReference type="NCBI Taxonomy" id="150120"/>
    <lineage>
        <taxon>Bacteria</taxon>
        <taxon>Pseudomonadati</taxon>
        <taxon>Pseudomonadota</taxon>
        <taxon>Gammaproteobacteria</taxon>
        <taxon>Alteromonadales</taxon>
        <taxon>Shewanellaceae</taxon>
        <taxon>Shewanella</taxon>
    </lineage>
</organism>
<feature type="domain" description="HAMP" evidence="10">
    <location>
        <begin position="206"/>
        <end position="260"/>
    </location>
</feature>
<dbReference type="PRINTS" id="PR00260">
    <property type="entry name" value="CHEMTRNSDUCR"/>
</dbReference>
<dbReference type="InterPro" id="IPR004090">
    <property type="entry name" value="Chemotax_Me-accpt_rcpt"/>
</dbReference>
<dbReference type="OrthoDB" id="2489132at2"/>
<dbReference type="GO" id="GO:0016020">
    <property type="term" value="C:membrane"/>
    <property type="evidence" value="ECO:0007669"/>
    <property type="project" value="UniProtKB-SubCell"/>
</dbReference>
<comment type="similarity">
    <text evidence="6">Belongs to the methyl-accepting chemotaxis (MCP) protein family.</text>
</comment>
<evidence type="ECO:0000256" key="6">
    <source>
        <dbReference type="ARBA" id="ARBA00029447"/>
    </source>
</evidence>
<evidence type="ECO:0000256" key="4">
    <source>
        <dbReference type="ARBA" id="ARBA00023136"/>
    </source>
</evidence>
<sequence>MNMKFSIKRMLQITMMLTLTSLILLSWVMSVQQSRIHVNVEKEELQVNAIFALKDTRYYVVQIQQFLTDVGATKSDEAKSEALESKQGALQQIDELIKYAPEFAMQAQNIKRQVNSLYDSGIKMADAYLTQGTEAGNSLMKDPGGFDDAAGDLAENLDQLAQQLDEQFTATVIETLIATTSAARVQLWGSIVLGLFIVIMMMVLYQRILTPLKKLDDSMRNVASGAKDLTARLDDSGDDEISKVASSFNIFVANICELIIDFNGNTQQLGTTSVQLASASNETLNGMQRLQSETEQVATAMNQMQVTVIEVANNAELAAQAAQDSDAQALHGDNVVKQTIISIDHLAKGVEQAANALHQLQKDTDNIGTILDVIRGIADQTNLLALNAAIEAARAGEQGRGFAVVADEVRTLAKRTQDSTNQIQQMIGQLQSGVKGAVTVMTSSREQAINSTKQAAQAGDALTQITQSVAIIANMATQIATAAEQQTAVSDEINRNIVNISDESRLTVANALQSNTASIQVDQLSQQLRDQIGQFKIK</sequence>
<gene>
    <name evidence="11" type="ORF">EGC82_10320</name>
</gene>
<protein>
    <submittedName>
        <fullName evidence="11">Methyl-accepting chemotaxis protein</fullName>
    </submittedName>
</protein>
<dbReference type="InterPro" id="IPR004089">
    <property type="entry name" value="MCPsignal_dom"/>
</dbReference>
<keyword evidence="12" id="KW-1185">Reference proteome</keyword>
<feature type="domain" description="Methyl-accepting transducer" evidence="9">
    <location>
        <begin position="265"/>
        <end position="501"/>
    </location>
</feature>
<evidence type="ECO:0000256" key="8">
    <source>
        <dbReference type="SAM" id="Phobius"/>
    </source>
</evidence>
<evidence type="ECO:0000256" key="2">
    <source>
        <dbReference type="ARBA" id="ARBA00022692"/>
    </source>
</evidence>
<dbReference type="FunFam" id="1.10.287.950:FF:000001">
    <property type="entry name" value="Methyl-accepting chemotaxis sensory transducer"/>
    <property type="match status" value="1"/>
</dbReference>
<dbReference type="GO" id="GO:0006935">
    <property type="term" value="P:chemotaxis"/>
    <property type="evidence" value="ECO:0007669"/>
    <property type="project" value="InterPro"/>
</dbReference>
<evidence type="ECO:0000259" key="10">
    <source>
        <dbReference type="PROSITE" id="PS50885"/>
    </source>
</evidence>
<keyword evidence="5 7" id="KW-0807">Transducer</keyword>
<keyword evidence="3 8" id="KW-1133">Transmembrane helix</keyword>
<evidence type="ECO:0000256" key="7">
    <source>
        <dbReference type="PROSITE-ProRule" id="PRU00284"/>
    </source>
</evidence>
<name>A0A3G8LTM2_9GAMM</name>
<evidence type="ECO:0000259" key="9">
    <source>
        <dbReference type="PROSITE" id="PS50111"/>
    </source>
</evidence>
<comment type="subcellular location">
    <subcellularLocation>
        <location evidence="1">Membrane</location>
        <topology evidence="1">Multi-pass membrane protein</topology>
    </subcellularLocation>
</comment>
<evidence type="ECO:0000256" key="3">
    <source>
        <dbReference type="ARBA" id="ARBA00022989"/>
    </source>
</evidence>
<dbReference type="Gene3D" id="1.10.287.950">
    <property type="entry name" value="Methyl-accepting chemotaxis protein"/>
    <property type="match status" value="1"/>
</dbReference>
<dbReference type="PANTHER" id="PTHR32089">
    <property type="entry name" value="METHYL-ACCEPTING CHEMOTAXIS PROTEIN MCPB"/>
    <property type="match status" value="1"/>
</dbReference>
<dbReference type="GO" id="GO:0007165">
    <property type="term" value="P:signal transduction"/>
    <property type="evidence" value="ECO:0007669"/>
    <property type="project" value="UniProtKB-KW"/>
</dbReference>
<dbReference type="KEGG" id="slj:EGC82_10320"/>
<dbReference type="PANTHER" id="PTHR32089:SF119">
    <property type="entry name" value="METHYL-ACCEPTING CHEMOTAXIS PROTEIN CTPL"/>
    <property type="match status" value="1"/>
</dbReference>
<dbReference type="Pfam" id="PF00672">
    <property type="entry name" value="HAMP"/>
    <property type="match status" value="1"/>
</dbReference>
<evidence type="ECO:0000313" key="11">
    <source>
        <dbReference type="EMBL" id="AZG73123.1"/>
    </source>
</evidence>
<dbReference type="PROSITE" id="PS50885">
    <property type="entry name" value="HAMP"/>
    <property type="match status" value="1"/>
</dbReference>
<dbReference type="InterPro" id="IPR003660">
    <property type="entry name" value="HAMP_dom"/>
</dbReference>
<dbReference type="RefSeq" id="WP_124730682.1">
    <property type="nucleotide sequence ID" value="NZ_CBCSKC010000007.1"/>
</dbReference>
<keyword evidence="2 8" id="KW-0812">Transmembrane</keyword>
<proteinExistence type="inferred from homology"/>
<dbReference type="EMBL" id="CP034015">
    <property type="protein sequence ID" value="AZG73123.1"/>
    <property type="molecule type" value="Genomic_DNA"/>
</dbReference>
<dbReference type="SMART" id="SM00283">
    <property type="entry name" value="MA"/>
    <property type="match status" value="1"/>
</dbReference>
<dbReference type="AlphaFoldDB" id="A0A3G8LTM2"/>
<feature type="transmembrane region" description="Helical" evidence="8">
    <location>
        <begin position="187"/>
        <end position="205"/>
    </location>
</feature>
<evidence type="ECO:0000313" key="12">
    <source>
        <dbReference type="Proteomes" id="UP000278035"/>
    </source>
</evidence>
<dbReference type="Pfam" id="PF00015">
    <property type="entry name" value="MCPsignal"/>
    <property type="match status" value="1"/>
</dbReference>
<dbReference type="CDD" id="cd11386">
    <property type="entry name" value="MCP_signal"/>
    <property type="match status" value="1"/>
</dbReference>
<dbReference type="SMART" id="SM00304">
    <property type="entry name" value="HAMP"/>
    <property type="match status" value="2"/>
</dbReference>
<dbReference type="SUPFAM" id="SSF58104">
    <property type="entry name" value="Methyl-accepting chemotaxis protein (MCP) signaling domain"/>
    <property type="match status" value="1"/>
</dbReference>
<dbReference type="CDD" id="cd06225">
    <property type="entry name" value="HAMP"/>
    <property type="match status" value="1"/>
</dbReference>